<evidence type="ECO:0000313" key="9">
    <source>
        <dbReference type="Proteomes" id="UP000614123"/>
    </source>
</evidence>
<keyword evidence="9" id="KW-1185">Reference proteome</keyword>
<dbReference type="EMBL" id="JAEILD010000127">
    <property type="protein sequence ID" value="MBI6651991.1"/>
    <property type="molecule type" value="Genomic_DNA"/>
</dbReference>
<dbReference type="GeneID" id="47559203"/>
<protein>
    <submittedName>
        <fullName evidence="4">Uncharacterized protein</fullName>
    </submittedName>
</protein>
<dbReference type="KEGG" id="pvr:PverR02_28955"/>
<evidence type="ECO:0000313" key="4">
    <source>
        <dbReference type="EMBL" id="NMY09960.1"/>
    </source>
</evidence>
<dbReference type="Proteomes" id="UP000298274">
    <property type="component" value="Chromosome"/>
</dbReference>
<accession>A0A0R3B9A2</accession>
<gene>
    <name evidence="5" type="ORF">E4167_10750</name>
    <name evidence="4" type="ORF">HBO38_16140</name>
    <name evidence="3" type="ORF">HBO43_02010</name>
    <name evidence="2" type="ORF">YA0849_23640</name>
</gene>
<dbReference type="EMBL" id="CP039631">
    <property type="protein sequence ID" value="QCG65665.1"/>
    <property type="molecule type" value="Genomic_DNA"/>
</dbReference>
<evidence type="ECO:0000313" key="6">
    <source>
        <dbReference type="Proteomes" id="UP000298274"/>
    </source>
</evidence>
<evidence type="ECO:0000313" key="7">
    <source>
        <dbReference type="Proteomes" id="UP000537729"/>
    </source>
</evidence>
<dbReference type="Proteomes" id="UP000552560">
    <property type="component" value="Unassembled WGS sequence"/>
</dbReference>
<evidence type="ECO:0000313" key="8">
    <source>
        <dbReference type="Proteomes" id="UP000552560"/>
    </source>
</evidence>
<feature type="region of interest" description="Disordered" evidence="1">
    <location>
        <begin position="18"/>
        <end position="67"/>
    </location>
</feature>
<evidence type="ECO:0000313" key="3">
    <source>
        <dbReference type="EMBL" id="NMX95363.1"/>
    </source>
</evidence>
<reference evidence="5" key="3">
    <citation type="submission" date="2020-01" db="EMBL/GenBank/DDBJ databases">
        <title>Complete genome sequence of Pseudomonas veronii strain PVy, a versatile degrader capable of using multiple contaminants as sole carbon sources.</title>
        <authorList>
            <person name="Lopez-Echartea E."/>
            <person name="Ridl J."/>
            <person name="Pajer P."/>
            <person name="Strejcek M."/>
            <person name="Suman J."/>
            <person name="Uhlik O."/>
        </authorList>
    </citation>
    <scope>NUCLEOTIDE SEQUENCE</scope>
    <source>
        <strain evidence="5">Pvy</strain>
    </source>
</reference>
<proteinExistence type="predicted"/>
<dbReference type="EMBL" id="JAAQWG010000022">
    <property type="protein sequence ID" value="NMY09960.1"/>
    <property type="molecule type" value="Genomic_DNA"/>
</dbReference>
<feature type="compositionally biased region" description="Polar residues" evidence="1">
    <location>
        <begin position="36"/>
        <end position="45"/>
    </location>
</feature>
<organism evidence="4 7">
    <name type="scientific">Pseudomonas veronii</name>
    <dbReference type="NCBI Taxonomy" id="76761"/>
    <lineage>
        <taxon>Bacteria</taxon>
        <taxon>Pseudomonadati</taxon>
        <taxon>Pseudomonadota</taxon>
        <taxon>Gammaproteobacteria</taxon>
        <taxon>Pseudomonadales</taxon>
        <taxon>Pseudomonadaceae</taxon>
        <taxon>Pseudomonas</taxon>
    </lineage>
</organism>
<evidence type="ECO:0000313" key="2">
    <source>
        <dbReference type="EMBL" id="MBI6651991.1"/>
    </source>
</evidence>
<evidence type="ECO:0000256" key="1">
    <source>
        <dbReference type="SAM" id="MobiDB-lite"/>
    </source>
</evidence>
<evidence type="ECO:0000313" key="5">
    <source>
        <dbReference type="EMBL" id="QCG65665.1"/>
    </source>
</evidence>
<reference evidence="7 8" key="2">
    <citation type="journal article" date="2020" name="Front. Microbiol.">
        <title>Genetic Organization of the aprX-lipA2 Operon Affects the Proteolytic Potential of Pseudomonas Species in Milk.</title>
        <authorList>
            <person name="Maier C."/>
            <person name="Huptas C."/>
            <person name="von Neubeck M."/>
            <person name="Scherer S."/>
            <person name="Wenning M."/>
            <person name="Lucking G."/>
        </authorList>
    </citation>
    <scope>NUCLEOTIDE SEQUENCE [LARGE SCALE GENOMIC DNA]</scope>
    <source>
        <strain evidence="4 7">DSM 16272</strain>
        <strain evidence="3 8">WS 4671</strain>
    </source>
</reference>
<dbReference type="Proteomes" id="UP000614123">
    <property type="component" value="Unassembled WGS sequence"/>
</dbReference>
<dbReference type="Proteomes" id="UP000537729">
    <property type="component" value="Unassembled WGS sequence"/>
</dbReference>
<dbReference type="AlphaFoldDB" id="A0A0R3B9A2"/>
<name>A0A0R3B9A2_PSEVE</name>
<sequence length="67" mass="7184">MNIVNTYNALASASYHAATHKPAAAEQGKAPHDASQEQADTVSSHDTIEIAHGWRTGDDSATWPKRP</sequence>
<dbReference type="EMBL" id="JAAQWE010000002">
    <property type="protein sequence ID" value="NMX95363.1"/>
    <property type="molecule type" value="Genomic_DNA"/>
</dbReference>
<dbReference type="RefSeq" id="WP_017847868.1">
    <property type="nucleotide sequence ID" value="NZ_CBDFBJ010000036.1"/>
</dbReference>
<reference evidence="2 9" key="4">
    <citation type="submission" date="2020-12" db="EMBL/GenBank/DDBJ databases">
        <title>Comparative genomic insights into the epidemiology and virulence of plant pathogenic Pseudomonads from Turkey.</title>
        <authorList>
            <person name="Dillon M."/>
            <person name="Ruiz-Bedoya T."/>
            <person name="Bendalovic-Torma C."/>
            <person name="Guttman K.M."/>
            <person name="Kwak H."/>
            <person name="Middleton M.A."/>
            <person name="Wang P.W."/>
            <person name="Horuz S."/>
            <person name="Aysan Y."/>
            <person name="Guttman D.S."/>
        </authorList>
    </citation>
    <scope>NUCLEOTIDE SEQUENCE [LARGE SCALE GENOMIC DNA]</scope>
    <source>
        <strain evidence="2 9">S4_EA_3a</strain>
    </source>
</reference>
<reference evidence="6" key="1">
    <citation type="submission" date="2019-04" db="EMBL/GenBank/DDBJ databases">
        <title>Complete genome sequence of Pseudomonas veronii strain PVy, a versatile degrader capable of using multiple contaminants as sole carbon sources.</title>
        <authorList>
            <person name="Lopez-Echartea E."/>
            <person name="Ridl J."/>
            <person name="Pajer P."/>
            <person name="Strejcek M."/>
            <person name="Suman J."/>
            <person name="Uhlik O."/>
        </authorList>
    </citation>
    <scope>NUCLEOTIDE SEQUENCE [LARGE SCALE GENOMIC DNA]</scope>
    <source>
        <strain evidence="6">Pvy</strain>
    </source>
</reference>